<gene>
    <name evidence="3" type="ORF">A9Q84_00275</name>
</gene>
<evidence type="ECO:0000313" key="4">
    <source>
        <dbReference type="Proteomes" id="UP000196531"/>
    </source>
</evidence>
<dbReference type="Proteomes" id="UP000196531">
    <property type="component" value="Unassembled WGS sequence"/>
</dbReference>
<feature type="transmembrane region" description="Helical" evidence="2">
    <location>
        <begin position="132"/>
        <end position="150"/>
    </location>
</feature>
<name>A0A1Y5FIX2_9BACT</name>
<feature type="transmembrane region" description="Helical" evidence="2">
    <location>
        <begin position="228"/>
        <end position="249"/>
    </location>
</feature>
<protein>
    <submittedName>
        <fullName evidence="3">Uncharacterized protein</fullName>
    </submittedName>
</protein>
<feature type="transmembrane region" description="Helical" evidence="2">
    <location>
        <begin position="61"/>
        <end position="81"/>
    </location>
</feature>
<evidence type="ECO:0000256" key="2">
    <source>
        <dbReference type="SAM" id="Phobius"/>
    </source>
</evidence>
<accession>A0A1Y5FIX2</accession>
<evidence type="ECO:0000313" key="3">
    <source>
        <dbReference type="EMBL" id="OUS00321.1"/>
    </source>
</evidence>
<feature type="transmembrane region" description="Helical" evidence="2">
    <location>
        <begin position="156"/>
        <end position="177"/>
    </location>
</feature>
<dbReference type="AlphaFoldDB" id="A0A1Y5FIX2"/>
<organism evidence="3 4">
    <name type="scientific">Halobacteriovorax marinus</name>
    <dbReference type="NCBI Taxonomy" id="97084"/>
    <lineage>
        <taxon>Bacteria</taxon>
        <taxon>Pseudomonadati</taxon>
        <taxon>Bdellovibrionota</taxon>
        <taxon>Bacteriovoracia</taxon>
        <taxon>Bacteriovoracales</taxon>
        <taxon>Halobacteriovoraceae</taxon>
        <taxon>Halobacteriovorax</taxon>
    </lineage>
</organism>
<keyword evidence="2" id="KW-1133">Transmembrane helix</keyword>
<feature type="transmembrane region" description="Helical" evidence="2">
    <location>
        <begin position="189"/>
        <end position="208"/>
    </location>
</feature>
<feature type="compositionally biased region" description="Polar residues" evidence="1">
    <location>
        <begin position="450"/>
        <end position="460"/>
    </location>
</feature>
<feature type="compositionally biased region" description="Polar residues" evidence="1">
    <location>
        <begin position="403"/>
        <end position="419"/>
    </location>
</feature>
<feature type="transmembrane region" description="Helical" evidence="2">
    <location>
        <begin position="29"/>
        <end position="49"/>
    </location>
</feature>
<keyword evidence="2" id="KW-0472">Membrane</keyword>
<sequence length="474" mass="51381">MSNRISFTKSLLLHDDDTLRKLFSGVENAFLGFMPEIIVAATVICLITFSDVVGTTKRTITAVVLIALYSSIHFNVCDMAFKYSDKVLGEKISKNKIMRHVIGLKGNKEKLKDHSLGSVLIGTVFGNKNTEVSWLHSIVVFISVAFFIVTRVLYTIVYYSAPIFAYLGFMFGVFPFAEKSLLLGLKTTLWCCVTPFVLTAAFSVVLLTTYKDATIVAGKVVFNGQPEYIVIFITSLFLLGSCWIASMIVKGVGLDGWAGGISQMASMVTIMQGARKLSAIPGAGKSILRATQTGVGGAANSIYSANGIGPSSSSLATFGAAKNGNGLFSNFSKGIKDSKSSSALSQVNEGYRSALNGYQEQKGAKNNIQADISSQKQNLSKMDRVVLGADSIMNFGKNNKSFKSAVQGASSPHLSNSEAISHRPYHQSQSFRQPLIKQGSGRTDWKPYRSNGNIRRSNPAFSKYKSPELPEDFN</sequence>
<feature type="region of interest" description="Disordered" evidence="1">
    <location>
        <begin position="403"/>
        <end position="474"/>
    </location>
</feature>
<keyword evidence="2" id="KW-0812">Transmembrane</keyword>
<reference evidence="4" key="1">
    <citation type="journal article" date="2017" name="Proc. Natl. Acad. Sci. U.S.A.">
        <title>Simulation of Deepwater Horizon oil plume reveals substrate specialization within a complex community of hydrocarbon-degraders.</title>
        <authorList>
            <person name="Hu P."/>
            <person name="Dubinsky E.A."/>
            <person name="Probst A.J."/>
            <person name="Wang J."/>
            <person name="Sieber C.M.K."/>
            <person name="Tom L.M."/>
            <person name="Gardinali P."/>
            <person name="Banfield J.F."/>
            <person name="Atlas R.M."/>
            <person name="Andersen G.L."/>
        </authorList>
    </citation>
    <scope>NUCLEOTIDE SEQUENCE [LARGE SCALE GENOMIC DNA]</scope>
</reference>
<comment type="caution">
    <text evidence="3">The sequence shown here is derived from an EMBL/GenBank/DDBJ whole genome shotgun (WGS) entry which is preliminary data.</text>
</comment>
<proteinExistence type="predicted"/>
<evidence type="ECO:0000256" key="1">
    <source>
        <dbReference type="SAM" id="MobiDB-lite"/>
    </source>
</evidence>
<dbReference type="EMBL" id="MAAO01000001">
    <property type="protein sequence ID" value="OUS00321.1"/>
    <property type="molecule type" value="Genomic_DNA"/>
</dbReference>